<gene>
    <name evidence="2" type="ORF">EB796_024186</name>
</gene>
<reference evidence="2" key="1">
    <citation type="submission" date="2020-06" db="EMBL/GenBank/DDBJ databases">
        <title>Draft genome of Bugula neritina, a colonial animal packing powerful symbionts and potential medicines.</title>
        <authorList>
            <person name="Rayko M."/>
        </authorList>
    </citation>
    <scope>NUCLEOTIDE SEQUENCE [LARGE SCALE GENOMIC DNA]</scope>
    <source>
        <strain evidence="2">Kwan_BN1</strain>
    </source>
</reference>
<dbReference type="Proteomes" id="UP000593567">
    <property type="component" value="Unassembled WGS sequence"/>
</dbReference>
<keyword evidence="1" id="KW-1133">Transmembrane helix</keyword>
<proteinExistence type="predicted"/>
<evidence type="ECO:0000313" key="3">
    <source>
        <dbReference type="Proteomes" id="UP000593567"/>
    </source>
</evidence>
<keyword evidence="1" id="KW-0472">Membrane</keyword>
<sequence length="223" mass="24944">MDLQLWFHSGRFRCTLCATILQCPLVSILSLNINMTRVKPCFVLCILSLCAGNYSNNNNSGEVEVQVPGFVNPSTTTVHEDPVECKWENWQCKDELLQDDPSFKYNCAEVALGYVSCEESCSNFPSTWCNDKYCVEYREKCGLPPTTTTTATTTAATRSSTVSDLPAGTSHKLYLDTITDNKIKMLLVVVLSLLTALLVVVFYIAVISTIRLRQFHRFTNQGI</sequence>
<organism evidence="2 3">
    <name type="scientific">Bugula neritina</name>
    <name type="common">Brown bryozoan</name>
    <name type="synonym">Sertularia neritina</name>
    <dbReference type="NCBI Taxonomy" id="10212"/>
    <lineage>
        <taxon>Eukaryota</taxon>
        <taxon>Metazoa</taxon>
        <taxon>Spiralia</taxon>
        <taxon>Lophotrochozoa</taxon>
        <taxon>Bryozoa</taxon>
        <taxon>Gymnolaemata</taxon>
        <taxon>Cheilostomatida</taxon>
        <taxon>Flustrina</taxon>
        <taxon>Buguloidea</taxon>
        <taxon>Bugulidae</taxon>
        <taxon>Bugula</taxon>
    </lineage>
</organism>
<keyword evidence="3" id="KW-1185">Reference proteome</keyword>
<dbReference type="AlphaFoldDB" id="A0A7J7IW84"/>
<accession>A0A7J7IW84</accession>
<evidence type="ECO:0000313" key="2">
    <source>
        <dbReference type="EMBL" id="KAF6017498.1"/>
    </source>
</evidence>
<evidence type="ECO:0000256" key="1">
    <source>
        <dbReference type="SAM" id="Phobius"/>
    </source>
</evidence>
<protein>
    <submittedName>
        <fullName evidence="2">Uncharacterized protein</fullName>
    </submittedName>
</protein>
<keyword evidence="1" id="KW-0812">Transmembrane</keyword>
<feature type="transmembrane region" description="Helical" evidence="1">
    <location>
        <begin position="185"/>
        <end position="207"/>
    </location>
</feature>
<dbReference type="EMBL" id="VXIV02003388">
    <property type="protein sequence ID" value="KAF6017498.1"/>
    <property type="molecule type" value="Genomic_DNA"/>
</dbReference>
<name>A0A7J7IW84_BUGNE</name>
<comment type="caution">
    <text evidence="2">The sequence shown here is derived from an EMBL/GenBank/DDBJ whole genome shotgun (WGS) entry which is preliminary data.</text>
</comment>